<dbReference type="PRINTS" id="PR00249">
    <property type="entry name" value="GPCRSECRETIN"/>
</dbReference>
<dbReference type="Proteomes" id="UP001652740">
    <property type="component" value="Unplaced"/>
</dbReference>
<evidence type="ECO:0000256" key="3">
    <source>
        <dbReference type="ARBA" id="ARBA00022989"/>
    </source>
</evidence>
<keyword evidence="3 7" id="KW-1133">Transmembrane helix</keyword>
<dbReference type="Gene3D" id="2.60.220.50">
    <property type="match status" value="1"/>
</dbReference>
<feature type="transmembrane region" description="Helical" evidence="7">
    <location>
        <begin position="1039"/>
        <end position="1061"/>
    </location>
</feature>
<dbReference type="PROSITE" id="PS50221">
    <property type="entry name" value="GAIN_B"/>
    <property type="match status" value="1"/>
</dbReference>
<dbReference type="SUPFAM" id="SSF81321">
    <property type="entry name" value="Family A G protein-coupled receptor-like"/>
    <property type="match status" value="1"/>
</dbReference>
<sequence length="1152" mass="132016">MRLPHRIILYAIVFLLCIQVSEAKRSGVYLCPLGFKLAYIRFSDNYVCYKLKEPEEFASKLDNCDGNLYTEALYRNLIIPKIDEVDIVWADYKLAYPGGPFIGTSRTDYQDIIYNATVFPNYDTYQDLCLIVNKLRDYTAVRCDEKHFRYCIVKPYPETEIGIDRTGCNDYHQSWRFIGPREICLFNVSGHGGGPVRATWKQSQALCVKNGGFLLNRGWQYANFPLFYKSGVSLIPFDPPFHEEMNGLLFNMDTLVYYTVGSFGIKNDTVFEVNSSIIFYNVICEHSVQPRNIFLNLTINSDKLLLFTNNSVDKRNIYCYTDSETYYPTKVRLHDKKKNESEYNIYRLSADFDGYYWCVYVDPDNLHETESQKVLFLRDKRYLASRYAIKIRLERPYDYKQEKYIKEYWEANLETFIFCRTKYIEENRLEVKDFEYLDLHIEQIVYNFMSATDLSDSDVILDIKIRRMYMDKRTILFHVQLREDMIPLDPVKISNDEVLFMKPVYICKSQNSLSLLPLNSSKSLPGCRTYKCVGDYDEGVSLVEEATPDCSVSSSVAMTETVVVRNNEPTPIMPTFETEASSTPEDQLEQVLNDLDTLLQDNSITLTVEKIEDTFDQVDNLFDIGLEAIPGRLLNLLDDLGSRVYLNGSRTGATIRKNIALLVADAAPENPVRGFRLANSSGTNDFTDFQFLAEDINTTHLMTNESEALVYLPESVTKSPRRISFVVFRNELAFQCTKEVGIVNSKVVSVNVGNMTTFENGEVIDIHLSPLVEEPDRNASRTCAYWEFTENGTGYWSTNGCTFIKSTEPGILDTCRCDHLTHFAEILIPRTIFSQRHEDTLEILSIIGCSLSLFGIILIMLTAVMFRPWRREFSNRIWLQLCIAIFLISICFMIIVFVKFDGYDIPCMLVGVMLHYSVLASFCWMLVAAVISYRRLVLVFTREISHKLLRASAFSWGAPFVVVGVLLSVEPFSYAVQFEEKSPSGSFCYPSGLSLWLAVYAPVALMLLANWTLFILIVRSVFASRRIQRHGDSNDALRCACVSCLLVFLFGLPWIFGLFAYNIVAAYFFTCTATLQGFVLFIFIIVGNKKTRDLWLNKLKIKQTRKIPVTSSTYTNRSVAGVSRGRDRSVSSMEANNLKPRSLASDDDSKFS</sequence>
<dbReference type="RefSeq" id="XP_052749724.1">
    <property type="nucleotide sequence ID" value="XM_052893764.1"/>
</dbReference>
<evidence type="ECO:0000256" key="7">
    <source>
        <dbReference type="SAM" id="Phobius"/>
    </source>
</evidence>
<evidence type="ECO:0000259" key="9">
    <source>
        <dbReference type="PROSITE" id="PS50221"/>
    </source>
</evidence>
<dbReference type="InterPro" id="IPR000203">
    <property type="entry name" value="GPS"/>
</dbReference>
<keyword evidence="2 7" id="KW-0812">Transmembrane</keyword>
<dbReference type="CDD" id="cd15040">
    <property type="entry name" value="7tmB2_Adhesion"/>
    <property type="match status" value="1"/>
</dbReference>
<evidence type="ECO:0000313" key="11">
    <source>
        <dbReference type="Proteomes" id="UP001652740"/>
    </source>
</evidence>
<evidence type="ECO:0000256" key="4">
    <source>
        <dbReference type="ARBA" id="ARBA00023136"/>
    </source>
</evidence>
<proteinExistence type="predicted"/>
<dbReference type="SMART" id="SM00303">
    <property type="entry name" value="GPS"/>
    <property type="match status" value="1"/>
</dbReference>
<gene>
    <name evidence="12" type="primary">LOC113517935</name>
</gene>
<evidence type="ECO:0000256" key="6">
    <source>
        <dbReference type="SAM" id="MobiDB-lite"/>
    </source>
</evidence>
<feature type="domain" description="GAIN-B" evidence="9">
    <location>
        <begin position="685"/>
        <end position="834"/>
    </location>
</feature>
<keyword evidence="4 7" id="KW-0472">Membrane</keyword>
<feature type="signal peptide" evidence="8">
    <location>
        <begin position="1"/>
        <end position="23"/>
    </location>
</feature>
<evidence type="ECO:0000256" key="2">
    <source>
        <dbReference type="ARBA" id="ARBA00022692"/>
    </source>
</evidence>
<evidence type="ECO:0000256" key="8">
    <source>
        <dbReference type="SAM" id="SignalP"/>
    </source>
</evidence>
<evidence type="ECO:0000313" key="12">
    <source>
        <dbReference type="RefSeq" id="XP_052749724.1"/>
    </source>
</evidence>
<feature type="region of interest" description="Disordered" evidence="6">
    <location>
        <begin position="1118"/>
        <end position="1152"/>
    </location>
</feature>
<dbReference type="GeneID" id="113517935"/>
<dbReference type="Pfam" id="PF00002">
    <property type="entry name" value="7tm_2"/>
    <property type="match status" value="1"/>
</dbReference>
<keyword evidence="11" id="KW-1185">Reference proteome</keyword>
<organism evidence="11 12">
    <name type="scientific">Galleria mellonella</name>
    <name type="common">Greater wax moth</name>
    <dbReference type="NCBI Taxonomy" id="7137"/>
    <lineage>
        <taxon>Eukaryota</taxon>
        <taxon>Metazoa</taxon>
        <taxon>Ecdysozoa</taxon>
        <taxon>Arthropoda</taxon>
        <taxon>Hexapoda</taxon>
        <taxon>Insecta</taxon>
        <taxon>Pterygota</taxon>
        <taxon>Neoptera</taxon>
        <taxon>Endopterygota</taxon>
        <taxon>Lepidoptera</taxon>
        <taxon>Glossata</taxon>
        <taxon>Ditrysia</taxon>
        <taxon>Pyraloidea</taxon>
        <taxon>Pyralidae</taxon>
        <taxon>Galleriinae</taxon>
        <taxon>Galleria</taxon>
    </lineage>
</organism>
<dbReference type="Gene3D" id="1.20.1070.10">
    <property type="entry name" value="Rhodopsin 7-helix transmembrane proteins"/>
    <property type="match status" value="1"/>
</dbReference>
<dbReference type="PROSITE" id="PS50261">
    <property type="entry name" value="G_PROTEIN_RECEP_F2_4"/>
    <property type="match status" value="1"/>
</dbReference>
<dbReference type="InterPro" id="IPR000832">
    <property type="entry name" value="GPCR_2_secretin-like"/>
</dbReference>
<dbReference type="InterPro" id="IPR046338">
    <property type="entry name" value="GAIN_dom_sf"/>
</dbReference>
<comment type="subcellular location">
    <subcellularLocation>
        <location evidence="1">Membrane</location>
        <topology evidence="1">Multi-pass membrane protein</topology>
    </subcellularLocation>
</comment>
<feature type="chain" id="PRO_5045157466" evidence="8">
    <location>
        <begin position="24"/>
        <end position="1152"/>
    </location>
</feature>
<keyword evidence="8" id="KW-0732">Signal</keyword>
<keyword evidence="5" id="KW-1015">Disulfide bond</keyword>
<evidence type="ECO:0000256" key="1">
    <source>
        <dbReference type="ARBA" id="ARBA00004141"/>
    </source>
</evidence>
<evidence type="ECO:0000259" key="10">
    <source>
        <dbReference type="PROSITE" id="PS50261"/>
    </source>
</evidence>
<feature type="transmembrane region" description="Helical" evidence="7">
    <location>
        <begin position="843"/>
        <end position="866"/>
    </location>
</feature>
<evidence type="ECO:0000256" key="5">
    <source>
        <dbReference type="ARBA" id="ARBA00023157"/>
    </source>
</evidence>
<reference evidence="12" key="1">
    <citation type="submission" date="2025-08" db="UniProtKB">
        <authorList>
            <consortium name="RefSeq"/>
        </authorList>
    </citation>
    <scope>IDENTIFICATION</scope>
    <source>
        <tissue evidence="12">Whole larvae</tissue>
    </source>
</reference>
<feature type="transmembrane region" description="Helical" evidence="7">
    <location>
        <begin position="995"/>
        <end position="1018"/>
    </location>
</feature>
<dbReference type="Pfam" id="PF01825">
    <property type="entry name" value="GPS"/>
    <property type="match status" value="1"/>
</dbReference>
<feature type="transmembrane region" description="Helical" evidence="7">
    <location>
        <begin position="953"/>
        <end position="975"/>
    </location>
</feature>
<dbReference type="PANTHER" id="PTHR45692">
    <property type="entry name" value="G_PROTEIN_RECEP_F2_4 DOMAIN-CONTAINING PROTEIN"/>
    <property type="match status" value="1"/>
</dbReference>
<dbReference type="InterPro" id="IPR017981">
    <property type="entry name" value="GPCR_2-like_7TM"/>
</dbReference>
<accession>A0ABM3MEZ7</accession>
<feature type="transmembrane region" description="Helical" evidence="7">
    <location>
        <begin position="878"/>
        <end position="900"/>
    </location>
</feature>
<name>A0ABM3MEZ7_GALME</name>
<feature type="transmembrane region" description="Helical" evidence="7">
    <location>
        <begin position="912"/>
        <end position="933"/>
    </location>
</feature>
<protein>
    <submittedName>
        <fullName evidence="12">Adhesion G-protein coupled receptor G2-like isoform X2</fullName>
    </submittedName>
</protein>
<dbReference type="PANTHER" id="PTHR45692:SF1">
    <property type="entry name" value="G-PROTEIN COUPLED RECEPTORS FAMILY 2 PROFILE 2 DOMAIN-CONTAINING PROTEIN"/>
    <property type="match status" value="1"/>
</dbReference>
<feature type="transmembrane region" description="Helical" evidence="7">
    <location>
        <begin position="1067"/>
        <end position="1086"/>
    </location>
</feature>
<feature type="domain" description="G-protein coupled receptors family 2 profile 2" evidence="10">
    <location>
        <begin position="841"/>
        <end position="1088"/>
    </location>
</feature>
<dbReference type="InterPro" id="IPR057244">
    <property type="entry name" value="GAIN_B"/>
</dbReference>